<evidence type="ECO:0000313" key="6">
    <source>
        <dbReference type="Proteomes" id="UP000824031"/>
    </source>
</evidence>
<dbReference type="PROSITE" id="PS51379">
    <property type="entry name" value="4FE4S_FER_2"/>
    <property type="match status" value="2"/>
</dbReference>
<evidence type="ECO:0000256" key="1">
    <source>
        <dbReference type="ARBA" id="ARBA00022723"/>
    </source>
</evidence>
<protein>
    <submittedName>
        <fullName evidence="5">4Fe-4S binding protein</fullName>
    </submittedName>
</protein>
<feature type="domain" description="4Fe-4S ferredoxin-type" evidence="4">
    <location>
        <begin position="196"/>
        <end position="225"/>
    </location>
</feature>
<dbReference type="GO" id="GO:0051536">
    <property type="term" value="F:iron-sulfur cluster binding"/>
    <property type="evidence" value="ECO:0007669"/>
    <property type="project" value="UniProtKB-KW"/>
</dbReference>
<dbReference type="SUPFAM" id="SSF52218">
    <property type="entry name" value="Flavoproteins"/>
    <property type="match status" value="1"/>
</dbReference>
<reference evidence="5" key="1">
    <citation type="journal article" date="2021" name="PeerJ">
        <title>Extensive microbial diversity within the chicken gut microbiome revealed by metagenomics and culture.</title>
        <authorList>
            <person name="Gilroy R."/>
            <person name="Ravi A."/>
            <person name="Getino M."/>
            <person name="Pursley I."/>
            <person name="Horton D.L."/>
            <person name="Alikhan N.F."/>
            <person name="Baker D."/>
            <person name="Gharbi K."/>
            <person name="Hall N."/>
            <person name="Watson M."/>
            <person name="Adriaenssens E.M."/>
            <person name="Foster-Nyarko E."/>
            <person name="Jarju S."/>
            <person name="Secka A."/>
            <person name="Antonio M."/>
            <person name="Oren A."/>
            <person name="Chaudhuri R.R."/>
            <person name="La Ragione R."/>
            <person name="Hildebrand F."/>
            <person name="Pallen M.J."/>
        </authorList>
    </citation>
    <scope>NUCLEOTIDE SEQUENCE</scope>
    <source>
        <strain evidence="5">3436</strain>
    </source>
</reference>
<dbReference type="Gene3D" id="3.30.70.20">
    <property type="match status" value="2"/>
</dbReference>
<evidence type="ECO:0000259" key="4">
    <source>
        <dbReference type="PROSITE" id="PS51379"/>
    </source>
</evidence>
<dbReference type="PANTHER" id="PTHR43122">
    <property type="entry name" value="FERREDOXIN SUBUNIT OF PYRUVATE:FLAVODOXIN OXIDOREDUCTASE-RELATED"/>
    <property type="match status" value="1"/>
</dbReference>
<dbReference type="InterPro" id="IPR017896">
    <property type="entry name" value="4Fe4S_Fe-S-bd"/>
</dbReference>
<keyword evidence="2" id="KW-0408">Iron</keyword>
<organism evidence="5 6">
    <name type="scientific">Candidatus Gemmiger excrementavium</name>
    <dbReference type="NCBI Taxonomy" id="2838608"/>
    <lineage>
        <taxon>Bacteria</taxon>
        <taxon>Bacillati</taxon>
        <taxon>Bacillota</taxon>
        <taxon>Clostridia</taxon>
        <taxon>Eubacteriales</taxon>
        <taxon>Gemmiger</taxon>
    </lineage>
</organism>
<keyword evidence="3" id="KW-0411">Iron-sulfur</keyword>
<keyword evidence="1" id="KW-0479">Metal-binding</keyword>
<dbReference type="AlphaFoldDB" id="A0A9D2F1S9"/>
<evidence type="ECO:0000313" key="5">
    <source>
        <dbReference type="EMBL" id="HIZ48034.1"/>
    </source>
</evidence>
<proteinExistence type="predicted"/>
<dbReference type="EMBL" id="DXBO01000071">
    <property type="protein sequence ID" value="HIZ48034.1"/>
    <property type="molecule type" value="Genomic_DNA"/>
</dbReference>
<dbReference type="InterPro" id="IPR017900">
    <property type="entry name" value="4Fe4S_Fe_S_CS"/>
</dbReference>
<comment type="caution">
    <text evidence="5">The sequence shown here is derived from an EMBL/GenBank/DDBJ whole genome shotgun (WGS) entry which is preliminary data.</text>
</comment>
<reference evidence="5" key="2">
    <citation type="submission" date="2021-04" db="EMBL/GenBank/DDBJ databases">
        <authorList>
            <person name="Gilroy R."/>
        </authorList>
    </citation>
    <scope>NUCLEOTIDE SEQUENCE</scope>
    <source>
        <strain evidence="5">3436</strain>
    </source>
</reference>
<accession>A0A9D2F1S9</accession>
<feature type="domain" description="4Fe-4S ferredoxin-type" evidence="4">
    <location>
        <begin position="167"/>
        <end position="193"/>
    </location>
</feature>
<dbReference type="SUPFAM" id="SSF54862">
    <property type="entry name" value="4Fe-4S ferredoxins"/>
    <property type="match status" value="1"/>
</dbReference>
<gene>
    <name evidence="5" type="ORF">H9810_04875</name>
</gene>
<dbReference type="PANTHER" id="PTHR43122:SF1">
    <property type="entry name" value="IRON-SULFUR-BINDING PROTEIN"/>
    <property type="match status" value="1"/>
</dbReference>
<dbReference type="GO" id="GO:0046872">
    <property type="term" value="F:metal ion binding"/>
    <property type="evidence" value="ECO:0007669"/>
    <property type="project" value="UniProtKB-KW"/>
</dbReference>
<dbReference type="Pfam" id="PF12838">
    <property type="entry name" value="Fer4_7"/>
    <property type="match status" value="1"/>
</dbReference>
<sequence length="248" mass="25883">MDVQLIFSPTGGTRAVAEALAPADKVVDLCDRNMDFSSVTLTVEDTALIAVPSYGGRVPRTAAERLARVRGNGARAVLVCVYGNRAYEDTLAELADLAEAAGFRVVAAVAALAEHSIARTYAAGRPDEADRAELAVFGQRIQEKLAAGNCAAPALPGHRPYKPLGVRSMVPQTSKRCVDCGACAAACPVGAIDAADPRRTDAESCIGCMRCVSLCPAEARTIDPAALAALSQKLAPLCAGRKKNELFL</sequence>
<evidence type="ECO:0000256" key="3">
    <source>
        <dbReference type="ARBA" id="ARBA00023014"/>
    </source>
</evidence>
<dbReference type="InterPro" id="IPR029039">
    <property type="entry name" value="Flavoprotein-like_sf"/>
</dbReference>
<evidence type="ECO:0000256" key="2">
    <source>
        <dbReference type="ARBA" id="ARBA00023004"/>
    </source>
</evidence>
<dbReference type="Gene3D" id="3.40.50.360">
    <property type="match status" value="1"/>
</dbReference>
<dbReference type="PROSITE" id="PS00198">
    <property type="entry name" value="4FE4S_FER_1"/>
    <property type="match status" value="2"/>
</dbReference>
<name>A0A9D2F1S9_9FIRM</name>
<dbReference type="Proteomes" id="UP000824031">
    <property type="component" value="Unassembled WGS sequence"/>
</dbReference>